<dbReference type="Pfam" id="PF20594">
    <property type="entry name" value="DUF6794"/>
    <property type="match status" value="1"/>
</dbReference>
<comment type="caution">
    <text evidence="2">The sequence shown here is derived from an EMBL/GenBank/DDBJ whole genome shotgun (WGS) entry which is preliminary data.</text>
</comment>
<evidence type="ECO:0000259" key="1">
    <source>
        <dbReference type="Pfam" id="PF20594"/>
    </source>
</evidence>
<dbReference type="AlphaFoldDB" id="A0A506PCA7"/>
<keyword evidence="3" id="KW-1185">Reference proteome</keyword>
<evidence type="ECO:0000313" key="2">
    <source>
        <dbReference type="EMBL" id="TPV31164.1"/>
    </source>
</evidence>
<organism evidence="2 3">
    <name type="scientific">Paucihalobacter ruber</name>
    <dbReference type="NCBI Taxonomy" id="2567861"/>
    <lineage>
        <taxon>Bacteria</taxon>
        <taxon>Pseudomonadati</taxon>
        <taxon>Bacteroidota</taxon>
        <taxon>Flavobacteriia</taxon>
        <taxon>Flavobacteriales</taxon>
        <taxon>Flavobacteriaceae</taxon>
        <taxon>Paucihalobacter</taxon>
    </lineage>
</organism>
<evidence type="ECO:0000313" key="3">
    <source>
        <dbReference type="Proteomes" id="UP000317332"/>
    </source>
</evidence>
<accession>A0A506PCA7</accession>
<gene>
    <name evidence="2" type="ORF">FJ651_15370</name>
</gene>
<dbReference type="InterPro" id="IPR046744">
    <property type="entry name" value="DUF6794"/>
</dbReference>
<dbReference type="OrthoDB" id="983155at2"/>
<proteinExistence type="predicted"/>
<feature type="domain" description="DUF6794" evidence="1">
    <location>
        <begin position="30"/>
        <end position="113"/>
    </location>
</feature>
<protein>
    <recommendedName>
        <fullName evidence="1">DUF6794 domain-containing protein</fullName>
    </recommendedName>
</protein>
<sequence>MKNTFAIILLFVFGTVFSQDDCKDYKETYIPKNLKDAIEYLNCEWPESNKTEFKNKEESDAVTELHFGAGMGIRNGWDLWKGKNQISRFFKSKGISHPDDMSTIILTSFHRRLNNKPIGLDSQITYYKSYWETAKKEFEKKQQNQTELSKKEFDDYKLNDSVKIEFKINRQGKNVWAYRVQKYPDLNEKPNCYIKGTVIDKKKKKRKRGKYVLTILITDICGNEEAIFNGEESGLKVNQEYDFSLMSFKISKS</sequence>
<dbReference type="EMBL" id="VHIQ01000010">
    <property type="protein sequence ID" value="TPV31164.1"/>
    <property type="molecule type" value="Genomic_DNA"/>
</dbReference>
<reference evidence="2 3" key="1">
    <citation type="submission" date="2019-06" db="EMBL/GenBank/DDBJ databases">
        <title>Flavobacteriaceae Paucihalobacterium erythroidium CWB-1, complete genome.</title>
        <authorList>
            <person name="Wu S."/>
        </authorList>
    </citation>
    <scope>NUCLEOTIDE SEQUENCE [LARGE SCALE GENOMIC DNA]</scope>
    <source>
        <strain evidence="2 3">CWB-1</strain>
    </source>
</reference>
<dbReference type="RefSeq" id="WP_140991684.1">
    <property type="nucleotide sequence ID" value="NZ_VHIQ01000010.1"/>
</dbReference>
<name>A0A506PCA7_9FLAO</name>
<dbReference type="Proteomes" id="UP000317332">
    <property type="component" value="Unassembled WGS sequence"/>
</dbReference>